<protein>
    <recommendedName>
        <fullName evidence="11">Sedoheptulokinase</fullName>
        <ecNumber evidence="10">2.7.1.14</ecNumber>
    </recommendedName>
    <alternativeName>
        <fullName evidence="12">Carbohydrate kinase-like protein</fullName>
    </alternativeName>
</protein>
<dbReference type="GO" id="GO:0071353">
    <property type="term" value="P:cellular response to interleukin-4"/>
    <property type="evidence" value="ECO:0007669"/>
    <property type="project" value="Ensembl"/>
</dbReference>
<evidence type="ECO:0000256" key="11">
    <source>
        <dbReference type="ARBA" id="ARBA00069425"/>
    </source>
</evidence>
<evidence type="ECO:0000256" key="12">
    <source>
        <dbReference type="ARBA" id="ARBA00076706"/>
    </source>
</evidence>
<dbReference type="Ensembl" id="ENSSPUT00000004917.1">
    <property type="protein sequence ID" value="ENSSPUP00000004635.1"/>
    <property type="gene ID" value="ENSSPUG00000003581.1"/>
</dbReference>
<name>A0A8D0L3E0_SPHPU</name>
<organism evidence="15 16">
    <name type="scientific">Sphenodon punctatus</name>
    <name type="common">Tuatara</name>
    <name type="synonym">Hatteria punctata</name>
    <dbReference type="NCBI Taxonomy" id="8508"/>
    <lineage>
        <taxon>Eukaryota</taxon>
        <taxon>Metazoa</taxon>
        <taxon>Chordata</taxon>
        <taxon>Craniata</taxon>
        <taxon>Vertebrata</taxon>
        <taxon>Euteleostomi</taxon>
        <taxon>Lepidosauria</taxon>
        <taxon>Sphenodontia</taxon>
        <taxon>Sphenodontidae</taxon>
        <taxon>Sphenodon</taxon>
    </lineage>
</organism>
<evidence type="ECO:0000256" key="2">
    <source>
        <dbReference type="ARBA" id="ARBA00009156"/>
    </source>
</evidence>
<sequence length="511" mass="54940">MALGQAAARSGSRGDSGRGAGSGSALGKAASPSLAGAMQAAGGPNPCWALGLDLGTSSVKVALVEETERGVTVLDSCTRETRAESRAESRGAEQGKEQDVRRIIGALNDCLRALPQPHLQRVNYIGVSGQMHGVVFWKTNQGCKWIENEAGQIFEPEEVSPLITWQDGRCSQSFLSSLPQPQSHLNLATGFGCATIYWYSENSPDFLKSYDAAGTIQDYVVAMLCDLKRPLMSSQNAASWGYFNCRRKSWNADILRESGFPHHLLPEVAEPSETAGRTPCVWHGIPKGTEVGVALGDFQCSVYSCMTERTDAVLNIGTSAQLTMPMPLGFQPPETPDPLSAVACFPYFSGNYLAVAASLNGGNVLATFVDMLAQWTAELGLEVQESTLYTRMIQAALAQKNTRLAICPTLFGERHMPEQLASVTGIAVSDLSLGHVTRALCHGIIQNLHSMLPPEHLKAAGVKQILACGSALTRNEVLKQEVERVYTLPVLYGKDVDAAVGSAMVMLRHRK</sequence>
<dbReference type="GO" id="GO:0035963">
    <property type="term" value="P:cellular response to interleukin-13"/>
    <property type="evidence" value="ECO:0007669"/>
    <property type="project" value="Ensembl"/>
</dbReference>
<evidence type="ECO:0000256" key="9">
    <source>
        <dbReference type="ARBA" id="ARBA00057196"/>
    </source>
</evidence>
<dbReference type="Proteomes" id="UP000694392">
    <property type="component" value="Unplaced"/>
</dbReference>
<dbReference type="GO" id="GO:0071222">
    <property type="term" value="P:cellular response to lipopolysaccharide"/>
    <property type="evidence" value="ECO:0007669"/>
    <property type="project" value="Ensembl"/>
</dbReference>
<evidence type="ECO:0000256" key="4">
    <source>
        <dbReference type="ARBA" id="ARBA00022679"/>
    </source>
</evidence>
<dbReference type="FunFam" id="3.30.420.40:FF:000132">
    <property type="entry name" value="Sedoheptulokinase"/>
    <property type="match status" value="1"/>
</dbReference>
<dbReference type="OMA" id="TWQDTRC"/>
<keyword evidence="5" id="KW-0547">Nucleotide-binding</keyword>
<dbReference type="EC" id="2.7.1.14" evidence="10"/>
<comment type="function">
    <text evidence="9">Acts as a modulator of macrophage activation through control of glucose metabolism.</text>
</comment>
<reference evidence="15" key="1">
    <citation type="submission" date="2025-08" db="UniProtKB">
        <authorList>
            <consortium name="Ensembl"/>
        </authorList>
    </citation>
    <scope>IDENTIFICATION</scope>
</reference>
<dbReference type="FunFam" id="3.30.420.40:FF:000111">
    <property type="entry name" value="Sedoheptulokinase"/>
    <property type="match status" value="1"/>
</dbReference>
<comment type="similarity">
    <text evidence="2">Belongs to the FGGY kinase family.</text>
</comment>
<evidence type="ECO:0000256" key="13">
    <source>
        <dbReference type="SAM" id="MobiDB-lite"/>
    </source>
</evidence>
<dbReference type="GO" id="GO:0050727">
    <property type="term" value="P:regulation of inflammatory response"/>
    <property type="evidence" value="ECO:0007669"/>
    <property type="project" value="Ensembl"/>
</dbReference>
<feature type="region of interest" description="Disordered" evidence="13">
    <location>
        <begin position="78"/>
        <end position="97"/>
    </location>
</feature>
<evidence type="ECO:0000256" key="1">
    <source>
        <dbReference type="ARBA" id="ARBA00004496"/>
    </source>
</evidence>
<gene>
    <name evidence="15" type="primary">SHPK</name>
</gene>
<dbReference type="CDD" id="cd07777">
    <property type="entry name" value="ASKHA_NBD_FGGY_SHK"/>
    <property type="match status" value="1"/>
</dbReference>
<dbReference type="InterPro" id="IPR018484">
    <property type="entry name" value="FGGY_N"/>
</dbReference>
<evidence type="ECO:0000256" key="3">
    <source>
        <dbReference type="ARBA" id="ARBA00022490"/>
    </source>
</evidence>
<evidence type="ECO:0000313" key="16">
    <source>
        <dbReference type="Proteomes" id="UP000694392"/>
    </source>
</evidence>
<evidence type="ECO:0000256" key="7">
    <source>
        <dbReference type="ARBA" id="ARBA00022840"/>
    </source>
</evidence>
<dbReference type="GO" id="GO:0005524">
    <property type="term" value="F:ATP binding"/>
    <property type="evidence" value="ECO:0007669"/>
    <property type="project" value="UniProtKB-KW"/>
</dbReference>
<evidence type="ECO:0000313" key="15">
    <source>
        <dbReference type="Ensembl" id="ENSSPUP00000004635.1"/>
    </source>
</evidence>
<dbReference type="PANTHER" id="PTHR10196:SF67">
    <property type="entry name" value="SEDOHEPTULOKINASE"/>
    <property type="match status" value="1"/>
</dbReference>
<dbReference type="AlphaFoldDB" id="A0A8D0L3E0"/>
<keyword evidence="7" id="KW-0067">ATP-binding</keyword>
<proteinExistence type="inferred from homology"/>
<comment type="catalytic activity">
    <reaction evidence="8">
        <text>sedoheptulose + ATP = D-sedoheptulose 7-phosphate + ADP + H(+)</text>
        <dbReference type="Rhea" id="RHEA:23844"/>
        <dbReference type="ChEBI" id="CHEBI:15378"/>
        <dbReference type="ChEBI" id="CHEBI:16802"/>
        <dbReference type="ChEBI" id="CHEBI:30616"/>
        <dbReference type="ChEBI" id="CHEBI:57483"/>
        <dbReference type="ChEBI" id="CHEBI:456216"/>
        <dbReference type="EC" id="2.7.1.14"/>
    </reaction>
</comment>
<keyword evidence="6" id="KW-0418">Kinase</keyword>
<comment type="subcellular location">
    <subcellularLocation>
        <location evidence="1">Cytoplasm</location>
    </subcellularLocation>
</comment>
<dbReference type="InterPro" id="IPR043129">
    <property type="entry name" value="ATPase_NBD"/>
</dbReference>
<dbReference type="GO" id="GO:0043030">
    <property type="term" value="P:regulation of macrophage activation"/>
    <property type="evidence" value="ECO:0007669"/>
    <property type="project" value="Ensembl"/>
</dbReference>
<feature type="region of interest" description="Disordered" evidence="13">
    <location>
        <begin position="1"/>
        <end position="39"/>
    </location>
</feature>
<dbReference type="GO" id="GO:0050277">
    <property type="term" value="F:sedoheptulokinase activity"/>
    <property type="evidence" value="ECO:0007669"/>
    <property type="project" value="UniProtKB-EC"/>
</dbReference>
<feature type="compositionally biased region" description="Low complexity" evidence="13">
    <location>
        <begin position="1"/>
        <end position="13"/>
    </location>
</feature>
<evidence type="ECO:0000256" key="5">
    <source>
        <dbReference type="ARBA" id="ARBA00022741"/>
    </source>
</evidence>
<accession>A0A8D0L3E0</accession>
<reference evidence="15" key="2">
    <citation type="submission" date="2025-09" db="UniProtKB">
        <authorList>
            <consortium name="Ensembl"/>
        </authorList>
    </citation>
    <scope>IDENTIFICATION</scope>
</reference>
<feature type="domain" description="Carbohydrate kinase FGGY N-terminal" evidence="14">
    <location>
        <begin position="49"/>
        <end position="299"/>
    </location>
</feature>
<dbReference type="GO" id="GO:0009052">
    <property type="term" value="P:pentose-phosphate shunt, non-oxidative branch"/>
    <property type="evidence" value="ECO:0007669"/>
    <property type="project" value="Ensembl"/>
</dbReference>
<dbReference type="SUPFAM" id="SSF53067">
    <property type="entry name" value="Actin-like ATPase domain"/>
    <property type="match status" value="1"/>
</dbReference>
<dbReference type="Pfam" id="PF00370">
    <property type="entry name" value="FGGY_N"/>
    <property type="match status" value="1"/>
</dbReference>
<dbReference type="PANTHER" id="PTHR10196">
    <property type="entry name" value="SUGAR KINASE"/>
    <property type="match status" value="1"/>
</dbReference>
<keyword evidence="16" id="KW-1185">Reference proteome</keyword>
<feature type="compositionally biased region" description="Low complexity" evidence="13">
    <location>
        <begin position="25"/>
        <end position="37"/>
    </location>
</feature>
<evidence type="ECO:0000259" key="14">
    <source>
        <dbReference type="Pfam" id="PF00370"/>
    </source>
</evidence>
<dbReference type="GO" id="GO:0005829">
    <property type="term" value="C:cytosol"/>
    <property type="evidence" value="ECO:0007669"/>
    <property type="project" value="TreeGrafter"/>
</dbReference>
<evidence type="ECO:0000256" key="10">
    <source>
        <dbReference type="ARBA" id="ARBA00066341"/>
    </source>
</evidence>
<dbReference type="Gene3D" id="3.30.420.40">
    <property type="match status" value="2"/>
</dbReference>
<dbReference type="GeneTree" id="ENSGT01000000214434"/>
<dbReference type="GO" id="GO:0006071">
    <property type="term" value="P:glycerol metabolic process"/>
    <property type="evidence" value="ECO:0007669"/>
    <property type="project" value="TreeGrafter"/>
</dbReference>
<evidence type="ECO:0000256" key="8">
    <source>
        <dbReference type="ARBA" id="ARBA00052736"/>
    </source>
</evidence>
<evidence type="ECO:0000256" key="6">
    <source>
        <dbReference type="ARBA" id="ARBA00022777"/>
    </source>
</evidence>
<keyword evidence="4" id="KW-0808">Transferase</keyword>
<keyword evidence="3" id="KW-0963">Cytoplasm</keyword>